<feature type="compositionally biased region" description="Basic and acidic residues" evidence="1">
    <location>
        <begin position="26"/>
        <end position="38"/>
    </location>
</feature>
<organism evidence="2">
    <name type="scientific">marine sediment metagenome</name>
    <dbReference type="NCBI Taxonomy" id="412755"/>
    <lineage>
        <taxon>unclassified sequences</taxon>
        <taxon>metagenomes</taxon>
        <taxon>ecological metagenomes</taxon>
    </lineage>
</organism>
<proteinExistence type="predicted"/>
<protein>
    <submittedName>
        <fullName evidence="2">Uncharacterized protein</fullName>
    </submittedName>
</protein>
<evidence type="ECO:0000256" key="1">
    <source>
        <dbReference type="SAM" id="MobiDB-lite"/>
    </source>
</evidence>
<comment type="caution">
    <text evidence="2">The sequence shown here is derived from an EMBL/GenBank/DDBJ whole genome shotgun (WGS) entry which is preliminary data.</text>
</comment>
<name>A0A0F9EBA9_9ZZZZ</name>
<accession>A0A0F9EBA9</accession>
<sequence>MNGWRRLNNISCHPDHTTTQEDLDEERLQQDRKADAIDPRKIQRNWRWRLGHDPSDQDDHHDPNVAYLNIEHVGPETRPDQRDRLSGGPESGVPCHICGEGTRVCGSISQWDSYQDPKVDIVNLSEISEERKKELQETILVILCCPKCNNKQQWLEDALPVVNK</sequence>
<feature type="region of interest" description="Disordered" evidence="1">
    <location>
        <begin position="1"/>
        <end position="38"/>
    </location>
</feature>
<dbReference type="AlphaFoldDB" id="A0A0F9EBA9"/>
<gene>
    <name evidence="2" type="ORF">LCGC14_2096190</name>
</gene>
<reference evidence="2" key="1">
    <citation type="journal article" date="2015" name="Nature">
        <title>Complex archaea that bridge the gap between prokaryotes and eukaryotes.</title>
        <authorList>
            <person name="Spang A."/>
            <person name="Saw J.H."/>
            <person name="Jorgensen S.L."/>
            <person name="Zaremba-Niedzwiedzka K."/>
            <person name="Martijn J."/>
            <person name="Lind A.E."/>
            <person name="van Eijk R."/>
            <person name="Schleper C."/>
            <person name="Guy L."/>
            <person name="Ettema T.J."/>
        </authorList>
    </citation>
    <scope>NUCLEOTIDE SEQUENCE</scope>
</reference>
<evidence type="ECO:0000313" key="2">
    <source>
        <dbReference type="EMBL" id="KKL71308.1"/>
    </source>
</evidence>
<dbReference type="EMBL" id="LAZR01025633">
    <property type="protein sequence ID" value="KKL71308.1"/>
    <property type="molecule type" value="Genomic_DNA"/>
</dbReference>